<dbReference type="GO" id="GO:0140359">
    <property type="term" value="F:ABC-type transporter activity"/>
    <property type="evidence" value="ECO:0007669"/>
    <property type="project" value="InterPro"/>
</dbReference>
<feature type="transmembrane region" description="Helical" evidence="5">
    <location>
        <begin position="195"/>
        <end position="217"/>
    </location>
</feature>
<dbReference type="RefSeq" id="WP_132278175.1">
    <property type="nucleotide sequence ID" value="NZ_JAOBST010000026.1"/>
</dbReference>
<evidence type="ECO:0000313" key="7">
    <source>
        <dbReference type="EMBL" id="TDA21331.1"/>
    </source>
</evidence>
<sequence>MNGIKQIFGKEMARVFKDKKMVFSVFFLPVLIMILIMTIISGLISNMEDDIESHESVVYVANEPASFKAFLGDSKQEFKSRRIDGSGMEKAKKDILDGKADLIIEFPDGFEDAVGGYEAGKTIPQVKTYYNPSEDYSQAAYENISGGVLEAYRQTLLAGRVGDLAQLTVFTVNSDNEDMIIQDDEKASGKAIGMMLPYFITILLFAGAMGIGTDMIAGEKERGTMASLLVSPVKRSSIVLGKVFSLMTISGISSLIYVIAMVVCAPLMMKSMVGSGTDGLNINLSVQQVVMLGALLVAIAFLYSSIIALISVFAKSTKEASTYVMPAYMLVLVIGLLTMFTTGDPTQTDYYIPLYNSALVMKGILGQNVTMVQYGITLIETLAIGGVLLGVIVKAFQSEKVMNV</sequence>
<dbReference type="Proteomes" id="UP000295710">
    <property type="component" value="Unassembled WGS sequence"/>
</dbReference>
<organism evidence="7 8">
    <name type="scientific">Extibacter muris</name>
    <dbReference type="NCBI Taxonomy" id="1796622"/>
    <lineage>
        <taxon>Bacteria</taxon>
        <taxon>Bacillati</taxon>
        <taxon>Bacillota</taxon>
        <taxon>Clostridia</taxon>
        <taxon>Lachnospirales</taxon>
        <taxon>Lachnospiraceae</taxon>
        <taxon>Extibacter</taxon>
    </lineage>
</organism>
<dbReference type="PANTHER" id="PTHR43471:SF3">
    <property type="entry name" value="ABC TRANSPORTER PERMEASE PROTEIN NATB"/>
    <property type="match status" value="1"/>
</dbReference>
<dbReference type="InterPro" id="IPR013525">
    <property type="entry name" value="ABC2_TM"/>
</dbReference>
<evidence type="ECO:0000259" key="6">
    <source>
        <dbReference type="Pfam" id="PF12698"/>
    </source>
</evidence>
<reference evidence="7 8" key="1">
    <citation type="journal article" date="2016" name="Nat. Microbiol.">
        <title>The Mouse Intestinal Bacterial Collection (miBC) provides host-specific insight into cultured diversity and functional potential of the gut microbiota.</title>
        <authorList>
            <person name="Lagkouvardos I."/>
            <person name="Pukall R."/>
            <person name="Abt B."/>
            <person name="Foesel B.U."/>
            <person name="Meier-Kolthoff J.P."/>
            <person name="Kumar N."/>
            <person name="Bresciani A."/>
            <person name="Martinez I."/>
            <person name="Just S."/>
            <person name="Ziegler C."/>
            <person name="Brugiroux S."/>
            <person name="Garzetti D."/>
            <person name="Wenning M."/>
            <person name="Bui T.P."/>
            <person name="Wang J."/>
            <person name="Hugenholtz F."/>
            <person name="Plugge C.M."/>
            <person name="Peterson D.A."/>
            <person name="Hornef M.W."/>
            <person name="Baines J.F."/>
            <person name="Smidt H."/>
            <person name="Walter J."/>
            <person name="Kristiansen K."/>
            <person name="Nielsen H.B."/>
            <person name="Haller D."/>
            <person name="Overmann J."/>
            <person name="Stecher B."/>
            <person name="Clavel T."/>
        </authorList>
    </citation>
    <scope>NUCLEOTIDE SEQUENCE [LARGE SCALE GENOMIC DNA]</scope>
    <source>
        <strain evidence="7 8">DSM 28560</strain>
    </source>
</reference>
<proteinExistence type="predicted"/>
<evidence type="ECO:0000256" key="1">
    <source>
        <dbReference type="ARBA" id="ARBA00004141"/>
    </source>
</evidence>
<accession>A0A4R4FDC7</accession>
<keyword evidence="4 5" id="KW-0472">Membrane</keyword>
<protein>
    <submittedName>
        <fullName evidence="7">ABC transporter permease</fullName>
    </submittedName>
</protein>
<feature type="domain" description="ABC-2 type transporter transmembrane" evidence="6">
    <location>
        <begin position="19"/>
        <end position="391"/>
    </location>
</feature>
<name>A0A4R4FDC7_9FIRM</name>
<dbReference type="GO" id="GO:0016020">
    <property type="term" value="C:membrane"/>
    <property type="evidence" value="ECO:0007669"/>
    <property type="project" value="UniProtKB-SubCell"/>
</dbReference>
<feature type="transmembrane region" description="Helical" evidence="5">
    <location>
        <begin position="238"/>
        <end position="269"/>
    </location>
</feature>
<gene>
    <name evidence="7" type="ORF">E1963_11700</name>
</gene>
<evidence type="ECO:0000256" key="3">
    <source>
        <dbReference type="ARBA" id="ARBA00022989"/>
    </source>
</evidence>
<feature type="transmembrane region" description="Helical" evidence="5">
    <location>
        <begin position="320"/>
        <end position="340"/>
    </location>
</feature>
<dbReference type="AlphaFoldDB" id="A0A4R4FDC7"/>
<dbReference type="Pfam" id="PF12698">
    <property type="entry name" value="ABC2_membrane_3"/>
    <property type="match status" value="1"/>
</dbReference>
<keyword evidence="3 5" id="KW-1133">Transmembrane helix</keyword>
<keyword evidence="2 5" id="KW-0812">Transmembrane</keyword>
<dbReference type="PANTHER" id="PTHR43471">
    <property type="entry name" value="ABC TRANSPORTER PERMEASE"/>
    <property type="match status" value="1"/>
</dbReference>
<feature type="transmembrane region" description="Helical" evidence="5">
    <location>
        <begin position="21"/>
        <end position="44"/>
    </location>
</feature>
<feature type="transmembrane region" description="Helical" evidence="5">
    <location>
        <begin position="289"/>
        <end position="313"/>
    </location>
</feature>
<feature type="transmembrane region" description="Helical" evidence="5">
    <location>
        <begin position="371"/>
        <end position="393"/>
    </location>
</feature>
<evidence type="ECO:0000256" key="2">
    <source>
        <dbReference type="ARBA" id="ARBA00022692"/>
    </source>
</evidence>
<evidence type="ECO:0000256" key="5">
    <source>
        <dbReference type="SAM" id="Phobius"/>
    </source>
</evidence>
<keyword evidence="8" id="KW-1185">Reference proteome</keyword>
<comment type="subcellular location">
    <subcellularLocation>
        <location evidence="1">Membrane</location>
        <topology evidence="1">Multi-pass membrane protein</topology>
    </subcellularLocation>
</comment>
<evidence type="ECO:0000256" key="4">
    <source>
        <dbReference type="ARBA" id="ARBA00023136"/>
    </source>
</evidence>
<comment type="caution">
    <text evidence="7">The sequence shown here is derived from an EMBL/GenBank/DDBJ whole genome shotgun (WGS) entry which is preliminary data.</text>
</comment>
<evidence type="ECO:0000313" key="8">
    <source>
        <dbReference type="Proteomes" id="UP000295710"/>
    </source>
</evidence>
<dbReference type="EMBL" id="SMMX01000009">
    <property type="protein sequence ID" value="TDA21331.1"/>
    <property type="molecule type" value="Genomic_DNA"/>
</dbReference>